<sequence length="522" mass="60321">MIKMDYPLFSLLLLLIYYMIWITESKTISFNRSGESIVIKSQDSSSNNYKLNWLLQTCITDVEEIIMGLDPEPVDDDDQLFHLLNCEDMGMFLNTLQGYHRQLTEFPITSLENNNSEMNKWFKRTEGMIRKHLAKLQSDCTPSLDLQDIMDNFLDCLLNKGRSMWEGAQNGNDEDSLLEEQRLKSILIALKLRITTPRQSDEPQELQNPYEHVGEIFLVLDSHMREVPATFLSVALGSRLIQRGWEHFNTSSSLVRTLSSALSPAILRMGGSSANYLYYDPEATKIENNENNYQHISIPKYDDQGSSYEYRYMNYTNYTMLGYDLNNLLEFVDAVNFTLLWDMNHFLREADGGWDPTNARMIIEEVSRKSPNVIWQLGNEPNSYEAHTEFSITGHQDALDYGVFRRELLSVLPEVTLVGPDTTKPRIKGSRISDEFGFKSDPVVFLRDFLTYGNQDVDVISWHQYYMDGRTCTVEDFMDPNLMDVLINQLDAMVVVRDELAPGKPIWLSKDLKLPYNILVHE</sequence>
<feature type="chain" id="PRO_5043830881" evidence="1">
    <location>
        <begin position="26"/>
        <end position="522"/>
    </location>
</feature>
<keyword evidence="1" id="KW-0732">Signal</keyword>
<dbReference type="Proteomes" id="UP001497623">
    <property type="component" value="Unassembled WGS sequence"/>
</dbReference>
<dbReference type="EMBL" id="CAXKWB010018836">
    <property type="protein sequence ID" value="CAL4121240.1"/>
    <property type="molecule type" value="Genomic_DNA"/>
</dbReference>
<keyword evidence="3" id="KW-1185">Reference proteome</keyword>
<protein>
    <submittedName>
        <fullName evidence="2">Uncharacterized protein</fullName>
    </submittedName>
</protein>
<dbReference type="GO" id="GO:0005615">
    <property type="term" value="C:extracellular space"/>
    <property type="evidence" value="ECO:0007669"/>
    <property type="project" value="TreeGrafter"/>
</dbReference>
<gene>
    <name evidence="2" type="ORF">MNOR_LOCUS22411</name>
</gene>
<dbReference type="GO" id="GO:0031012">
    <property type="term" value="C:extracellular matrix"/>
    <property type="evidence" value="ECO:0007669"/>
    <property type="project" value="TreeGrafter"/>
</dbReference>
<proteinExistence type="predicted"/>
<evidence type="ECO:0000256" key="1">
    <source>
        <dbReference type="SAM" id="SignalP"/>
    </source>
</evidence>
<dbReference type="PANTHER" id="PTHR46145:SF4">
    <property type="entry name" value="HEPARANASE"/>
    <property type="match status" value="1"/>
</dbReference>
<accession>A0AAV2RBU0</accession>
<dbReference type="PANTHER" id="PTHR46145">
    <property type="entry name" value="HEPARANASE"/>
    <property type="match status" value="1"/>
</dbReference>
<organism evidence="2 3">
    <name type="scientific">Meganyctiphanes norvegica</name>
    <name type="common">Northern krill</name>
    <name type="synonym">Thysanopoda norvegica</name>
    <dbReference type="NCBI Taxonomy" id="48144"/>
    <lineage>
        <taxon>Eukaryota</taxon>
        <taxon>Metazoa</taxon>
        <taxon>Ecdysozoa</taxon>
        <taxon>Arthropoda</taxon>
        <taxon>Crustacea</taxon>
        <taxon>Multicrustacea</taxon>
        <taxon>Malacostraca</taxon>
        <taxon>Eumalacostraca</taxon>
        <taxon>Eucarida</taxon>
        <taxon>Euphausiacea</taxon>
        <taxon>Euphausiidae</taxon>
        <taxon>Meganyctiphanes</taxon>
    </lineage>
</organism>
<dbReference type="SUPFAM" id="SSF51445">
    <property type="entry name" value="(Trans)glycosidases"/>
    <property type="match status" value="1"/>
</dbReference>
<feature type="non-terminal residue" evidence="2">
    <location>
        <position position="522"/>
    </location>
</feature>
<evidence type="ECO:0000313" key="2">
    <source>
        <dbReference type="EMBL" id="CAL4121240.1"/>
    </source>
</evidence>
<feature type="signal peptide" evidence="1">
    <location>
        <begin position="1"/>
        <end position="25"/>
    </location>
</feature>
<dbReference type="AlphaFoldDB" id="A0AAV2RBU0"/>
<dbReference type="InterPro" id="IPR017853">
    <property type="entry name" value="GH"/>
</dbReference>
<comment type="caution">
    <text evidence="2">The sequence shown here is derived from an EMBL/GenBank/DDBJ whole genome shotgun (WGS) entry which is preliminary data.</text>
</comment>
<dbReference type="Gene3D" id="3.20.20.80">
    <property type="entry name" value="Glycosidases"/>
    <property type="match status" value="1"/>
</dbReference>
<name>A0AAV2RBU0_MEGNR</name>
<reference evidence="2 3" key="1">
    <citation type="submission" date="2024-05" db="EMBL/GenBank/DDBJ databases">
        <authorList>
            <person name="Wallberg A."/>
        </authorList>
    </citation>
    <scope>NUCLEOTIDE SEQUENCE [LARGE SCALE GENOMIC DNA]</scope>
</reference>
<evidence type="ECO:0000313" key="3">
    <source>
        <dbReference type="Proteomes" id="UP001497623"/>
    </source>
</evidence>